<reference evidence="9 10" key="1">
    <citation type="submission" date="2020-08" db="EMBL/GenBank/DDBJ databases">
        <title>Sequencing the genomes of 1000 actinobacteria strains.</title>
        <authorList>
            <person name="Klenk H.-P."/>
        </authorList>
    </citation>
    <scope>NUCLEOTIDE SEQUENCE [LARGE SCALE GENOMIC DNA]</scope>
    <source>
        <strain evidence="9 10">DSM 44936</strain>
    </source>
</reference>
<feature type="region of interest" description="Disordered" evidence="6">
    <location>
        <begin position="275"/>
        <end position="307"/>
    </location>
</feature>
<feature type="compositionally biased region" description="Pro residues" evidence="6">
    <location>
        <begin position="417"/>
        <end position="438"/>
    </location>
</feature>
<dbReference type="Gene3D" id="1.10.510.10">
    <property type="entry name" value="Transferase(Phosphotransferase) domain 1"/>
    <property type="match status" value="1"/>
</dbReference>
<keyword evidence="7" id="KW-1133">Transmembrane helix</keyword>
<dbReference type="Pfam" id="PF00069">
    <property type="entry name" value="Pkinase"/>
    <property type="match status" value="1"/>
</dbReference>
<evidence type="ECO:0000256" key="6">
    <source>
        <dbReference type="SAM" id="MobiDB-lite"/>
    </source>
</evidence>
<feature type="transmembrane region" description="Helical" evidence="7">
    <location>
        <begin position="366"/>
        <end position="385"/>
    </location>
</feature>
<evidence type="ECO:0000313" key="9">
    <source>
        <dbReference type="EMBL" id="MBB6473570.1"/>
    </source>
</evidence>
<evidence type="ECO:0000256" key="3">
    <source>
        <dbReference type="ARBA" id="ARBA00022777"/>
    </source>
</evidence>
<dbReference type="GO" id="GO:0005524">
    <property type="term" value="F:ATP binding"/>
    <property type="evidence" value="ECO:0007669"/>
    <property type="project" value="UniProtKB-UniRule"/>
</dbReference>
<gene>
    <name evidence="9" type="ORF">BJ992_003001</name>
</gene>
<dbReference type="PROSITE" id="PS50011">
    <property type="entry name" value="PROTEIN_KINASE_DOM"/>
    <property type="match status" value="1"/>
</dbReference>
<name>A0A7X0M6K5_9ACTN</name>
<dbReference type="PANTHER" id="PTHR43289">
    <property type="entry name" value="MITOGEN-ACTIVATED PROTEIN KINASE KINASE KINASE 20-RELATED"/>
    <property type="match status" value="1"/>
</dbReference>
<dbReference type="Proteomes" id="UP000555564">
    <property type="component" value="Unassembled WGS sequence"/>
</dbReference>
<feature type="binding site" evidence="5">
    <location>
        <position position="46"/>
    </location>
    <ligand>
        <name>ATP</name>
        <dbReference type="ChEBI" id="CHEBI:30616"/>
    </ligand>
</feature>
<dbReference type="InterPro" id="IPR011009">
    <property type="entry name" value="Kinase-like_dom_sf"/>
</dbReference>
<dbReference type="EMBL" id="JACHIU010000001">
    <property type="protein sequence ID" value="MBB6473570.1"/>
    <property type="molecule type" value="Genomic_DNA"/>
</dbReference>
<dbReference type="AlphaFoldDB" id="A0A7X0M6K5"/>
<evidence type="ECO:0000256" key="4">
    <source>
        <dbReference type="ARBA" id="ARBA00022840"/>
    </source>
</evidence>
<feature type="region of interest" description="Disordered" evidence="6">
    <location>
        <begin position="406"/>
        <end position="465"/>
    </location>
</feature>
<evidence type="ECO:0000313" key="10">
    <source>
        <dbReference type="Proteomes" id="UP000555564"/>
    </source>
</evidence>
<dbReference type="RefSeq" id="WP_184981421.1">
    <property type="nucleotide sequence ID" value="NZ_JACHIU010000001.1"/>
</dbReference>
<sequence length="551" mass="56334">MPTIRPLGPADPARIASFKVTGRIGEGGHGVVYAAETGSGERVAVKVLQRRFWEDDEVRRAFGADLRQAQRVTGEHIARVLAYGIHQQRLYYACEYVDGPSLWEIVERRGPRQADEIEALAVATLSALASVHAAGTAHGGFKPGSVLLGPDGPRVIDFGVGRALDGPPTPGRLIGTSPFTAPEHLVGAGPGPDGDMFAWAGTMVYAATGHPPFGQDSVPAVISRILSETPDLSALPGTLLDAVTACLDKVPARRPTARELLARLTGAGLTAAPAAGWSAPAAPPLPPDILEPGLSGRAVSSPAAPDRAAQAAPASAAAAPSARTAGAAAAVPVALAAVPLAPGPQEEPMEVPAAGRHGRGHRDRTYVLAGAALALIVAVMVALVVSPGDPPRARIPGAVGSPLPPGAVPSAAVPSLPETPAPPPGATVEPTPVPSPSPEKPEKSERPLPVAPPTTTHPPAPVLHVSPGRVRVKSDYDFAVNIRLRAPGGAVTWRATITEGAVLSSTRGRIRAGSSATITVYGTPYCSTSKVRFTSNGGTRTVTIVWGGVRC</sequence>
<dbReference type="GO" id="GO:0004674">
    <property type="term" value="F:protein serine/threonine kinase activity"/>
    <property type="evidence" value="ECO:0007669"/>
    <property type="project" value="TreeGrafter"/>
</dbReference>
<keyword evidence="7" id="KW-0812">Transmembrane</keyword>
<protein>
    <submittedName>
        <fullName evidence="9">Putative Ser/Thr protein kinase</fullName>
    </submittedName>
</protein>
<proteinExistence type="predicted"/>
<dbReference type="Gene3D" id="3.30.200.20">
    <property type="entry name" value="Phosphorylase Kinase, domain 1"/>
    <property type="match status" value="1"/>
</dbReference>
<comment type="caution">
    <text evidence="9">The sequence shown here is derived from an EMBL/GenBank/DDBJ whole genome shotgun (WGS) entry which is preliminary data.</text>
</comment>
<dbReference type="PROSITE" id="PS00107">
    <property type="entry name" value="PROTEIN_KINASE_ATP"/>
    <property type="match status" value="1"/>
</dbReference>
<keyword evidence="10" id="KW-1185">Reference proteome</keyword>
<dbReference type="PANTHER" id="PTHR43289:SF34">
    <property type="entry name" value="SERINE_THREONINE-PROTEIN KINASE YBDM-RELATED"/>
    <property type="match status" value="1"/>
</dbReference>
<organism evidence="9 10">
    <name type="scientific">Sphaerisporangium rubeum</name>
    <dbReference type="NCBI Taxonomy" id="321317"/>
    <lineage>
        <taxon>Bacteria</taxon>
        <taxon>Bacillati</taxon>
        <taxon>Actinomycetota</taxon>
        <taxon>Actinomycetes</taxon>
        <taxon>Streptosporangiales</taxon>
        <taxon>Streptosporangiaceae</taxon>
        <taxon>Sphaerisporangium</taxon>
    </lineage>
</organism>
<keyword evidence="3 9" id="KW-0418">Kinase</keyword>
<evidence type="ECO:0000256" key="7">
    <source>
        <dbReference type="SAM" id="Phobius"/>
    </source>
</evidence>
<evidence type="ECO:0000256" key="1">
    <source>
        <dbReference type="ARBA" id="ARBA00022679"/>
    </source>
</evidence>
<dbReference type="InterPro" id="IPR000719">
    <property type="entry name" value="Prot_kinase_dom"/>
</dbReference>
<keyword evidence="2 5" id="KW-0547">Nucleotide-binding</keyword>
<accession>A0A7X0M6K5</accession>
<feature type="compositionally biased region" description="Pro residues" evidence="6">
    <location>
        <begin position="449"/>
        <end position="461"/>
    </location>
</feature>
<keyword evidence="4 5" id="KW-0067">ATP-binding</keyword>
<keyword evidence="1" id="KW-0808">Transferase</keyword>
<evidence type="ECO:0000256" key="2">
    <source>
        <dbReference type="ARBA" id="ARBA00022741"/>
    </source>
</evidence>
<dbReference type="InterPro" id="IPR017441">
    <property type="entry name" value="Protein_kinase_ATP_BS"/>
</dbReference>
<feature type="domain" description="Protein kinase" evidence="8">
    <location>
        <begin position="18"/>
        <end position="269"/>
    </location>
</feature>
<evidence type="ECO:0000256" key="5">
    <source>
        <dbReference type="PROSITE-ProRule" id="PRU10141"/>
    </source>
</evidence>
<keyword evidence="7" id="KW-0472">Membrane</keyword>
<dbReference type="CDD" id="cd14014">
    <property type="entry name" value="STKc_PknB_like"/>
    <property type="match status" value="1"/>
</dbReference>
<dbReference type="SUPFAM" id="SSF56112">
    <property type="entry name" value="Protein kinase-like (PK-like)"/>
    <property type="match status" value="1"/>
</dbReference>
<evidence type="ECO:0000259" key="8">
    <source>
        <dbReference type="PROSITE" id="PS50011"/>
    </source>
</evidence>